<gene>
    <name evidence="2" type="ORF">ACH5RR_029799</name>
</gene>
<feature type="region of interest" description="Disordered" evidence="1">
    <location>
        <begin position="175"/>
        <end position="195"/>
    </location>
</feature>
<protein>
    <submittedName>
        <fullName evidence="2">Uncharacterized protein</fullName>
    </submittedName>
</protein>
<evidence type="ECO:0000313" key="2">
    <source>
        <dbReference type="EMBL" id="KAL3510398.1"/>
    </source>
</evidence>
<accession>A0ABD2YTX9</accession>
<sequence>MPSKGLISILGLQAQFGFFSFKDYVVCIIKRKSKKEEESKEENLQGGIEEGHPELAIPDEYIDDRGYYFPTPINSYNGFADIANYTEVQQYYPETLETIIPSHHVPLMLSAQGYQIQYLDTAPNIIEACQYQNHNEHRFEDASSDSQSIAPFATGNQLVIYETISRENAMEIEQQPIAKPPSPAILPLNVEGGER</sequence>
<evidence type="ECO:0000313" key="3">
    <source>
        <dbReference type="Proteomes" id="UP001630127"/>
    </source>
</evidence>
<keyword evidence="3" id="KW-1185">Reference proteome</keyword>
<reference evidence="2 3" key="1">
    <citation type="submission" date="2024-11" db="EMBL/GenBank/DDBJ databases">
        <title>A near-complete genome assembly of Cinchona calisaya.</title>
        <authorList>
            <person name="Lian D.C."/>
            <person name="Zhao X.W."/>
            <person name="Wei L."/>
        </authorList>
    </citation>
    <scope>NUCLEOTIDE SEQUENCE [LARGE SCALE GENOMIC DNA]</scope>
    <source>
        <tissue evidence="2">Nenye</tissue>
    </source>
</reference>
<comment type="caution">
    <text evidence="2">The sequence shown here is derived from an EMBL/GenBank/DDBJ whole genome shotgun (WGS) entry which is preliminary data.</text>
</comment>
<dbReference type="Proteomes" id="UP001630127">
    <property type="component" value="Unassembled WGS sequence"/>
</dbReference>
<dbReference type="AlphaFoldDB" id="A0ABD2YTX9"/>
<organism evidence="2 3">
    <name type="scientific">Cinchona calisaya</name>
    <dbReference type="NCBI Taxonomy" id="153742"/>
    <lineage>
        <taxon>Eukaryota</taxon>
        <taxon>Viridiplantae</taxon>
        <taxon>Streptophyta</taxon>
        <taxon>Embryophyta</taxon>
        <taxon>Tracheophyta</taxon>
        <taxon>Spermatophyta</taxon>
        <taxon>Magnoliopsida</taxon>
        <taxon>eudicotyledons</taxon>
        <taxon>Gunneridae</taxon>
        <taxon>Pentapetalae</taxon>
        <taxon>asterids</taxon>
        <taxon>lamiids</taxon>
        <taxon>Gentianales</taxon>
        <taxon>Rubiaceae</taxon>
        <taxon>Cinchonoideae</taxon>
        <taxon>Cinchoneae</taxon>
        <taxon>Cinchona</taxon>
    </lineage>
</organism>
<proteinExistence type="predicted"/>
<evidence type="ECO:0000256" key="1">
    <source>
        <dbReference type="SAM" id="MobiDB-lite"/>
    </source>
</evidence>
<dbReference type="EMBL" id="JBJUIK010000012">
    <property type="protein sequence ID" value="KAL3510398.1"/>
    <property type="molecule type" value="Genomic_DNA"/>
</dbReference>
<name>A0ABD2YTX9_9GENT</name>